<reference evidence="2 3" key="1">
    <citation type="submission" date="2015-02" db="EMBL/GenBank/DDBJ databases">
        <title>Single-cell genomics of uncultivated deep-branching MTB reveals a conserved set of magnetosome genes.</title>
        <authorList>
            <person name="Kolinko S."/>
            <person name="Richter M."/>
            <person name="Glockner F.O."/>
            <person name="Brachmann A."/>
            <person name="Schuler D."/>
        </authorList>
    </citation>
    <scope>NUCLEOTIDE SEQUENCE [LARGE SCALE GENOMIC DNA]</scope>
    <source>
        <strain evidence="2">TM-1</strain>
    </source>
</reference>
<dbReference type="PANTHER" id="PTHR30621:SF0">
    <property type="entry name" value="BIFUNCTIONAL GLUTAMINE SYNTHETASE ADENYLYLTRANSFERASE_ADENYLYL-REMOVING ENZYME"/>
    <property type="match status" value="1"/>
</dbReference>
<keyword evidence="3" id="KW-1185">Reference proteome</keyword>
<dbReference type="Proteomes" id="UP000033423">
    <property type="component" value="Unassembled WGS sequence"/>
</dbReference>
<dbReference type="AlphaFoldDB" id="A0A0F3GNK7"/>
<accession>A0A0F3GNK7</accession>
<sequence length="171" mass="19121">MSLLKTAVSETPEPQRAYRNFLAFSEGAPAIVESLTDQQLHTTALLFACSQFLANYATKHPTKYLQCLSNIDTPIDEQVLRDYVASTLAEQQPADMFGFIRGIKYRYMLHITLRNLTGKTDVTTCMMELSALADVIIEMANRHTWQQLTLKYGNPSDDRISVIALGKLGAS</sequence>
<dbReference type="InterPro" id="IPR005190">
    <property type="entry name" value="GlnE_rpt_dom"/>
</dbReference>
<dbReference type="EMBL" id="LACI01001922">
    <property type="protein sequence ID" value="KJU83392.1"/>
    <property type="molecule type" value="Genomic_DNA"/>
</dbReference>
<dbReference type="GO" id="GO:0000820">
    <property type="term" value="P:regulation of glutamine family amino acid metabolic process"/>
    <property type="evidence" value="ECO:0007669"/>
    <property type="project" value="TreeGrafter"/>
</dbReference>
<protein>
    <submittedName>
        <fullName evidence="2">Glutamate-ammonia ligase adenylyltransferase domain protein</fullName>
    </submittedName>
</protein>
<organism evidence="2 3">
    <name type="scientific">Candidatus Magnetobacterium bavaricum</name>
    <dbReference type="NCBI Taxonomy" id="29290"/>
    <lineage>
        <taxon>Bacteria</taxon>
        <taxon>Pseudomonadati</taxon>
        <taxon>Nitrospirota</taxon>
        <taxon>Thermodesulfovibrionia</taxon>
        <taxon>Thermodesulfovibrionales</taxon>
        <taxon>Candidatus Magnetobacteriaceae</taxon>
        <taxon>Candidatus Magnetobacterium</taxon>
    </lineage>
</organism>
<dbReference type="PANTHER" id="PTHR30621">
    <property type="entry name" value="GLUTAMINE SYNTHETASE ADENYLYLTRANSFERASE"/>
    <property type="match status" value="1"/>
</dbReference>
<dbReference type="Pfam" id="PF03710">
    <property type="entry name" value="GlnE"/>
    <property type="match status" value="1"/>
</dbReference>
<dbReference type="InterPro" id="IPR043519">
    <property type="entry name" value="NT_sf"/>
</dbReference>
<name>A0A0F3GNK7_9BACT</name>
<evidence type="ECO:0000313" key="3">
    <source>
        <dbReference type="Proteomes" id="UP000033423"/>
    </source>
</evidence>
<evidence type="ECO:0000259" key="1">
    <source>
        <dbReference type="Pfam" id="PF03710"/>
    </source>
</evidence>
<proteinExistence type="predicted"/>
<dbReference type="GO" id="GO:0005829">
    <property type="term" value="C:cytosol"/>
    <property type="evidence" value="ECO:0007669"/>
    <property type="project" value="TreeGrafter"/>
</dbReference>
<gene>
    <name evidence="2" type="ORF">MBAV_004415</name>
</gene>
<keyword evidence="2" id="KW-0548">Nucleotidyltransferase</keyword>
<keyword evidence="2" id="KW-0808">Transferase</keyword>
<feature type="domain" description="Glutamate-ammonia ligase adenylyltransferase repeated" evidence="1">
    <location>
        <begin position="45"/>
        <end position="170"/>
    </location>
</feature>
<comment type="caution">
    <text evidence="2">The sequence shown here is derived from an EMBL/GenBank/DDBJ whole genome shotgun (WGS) entry which is preliminary data.</text>
</comment>
<feature type="non-terminal residue" evidence="2">
    <location>
        <position position="171"/>
    </location>
</feature>
<dbReference type="Gene3D" id="3.30.460.10">
    <property type="entry name" value="Beta Polymerase, domain 2"/>
    <property type="match status" value="1"/>
</dbReference>
<dbReference type="InterPro" id="IPR023057">
    <property type="entry name" value="GlnE"/>
</dbReference>
<dbReference type="GO" id="GO:0008882">
    <property type="term" value="F:[glutamate-ammonia-ligase] adenylyltransferase activity"/>
    <property type="evidence" value="ECO:0007669"/>
    <property type="project" value="InterPro"/>
</dbReference>
<dbReference type="GO" id="GO:0016874">
    <property type="term" value="F:ligase activity"/>
    <property type="evidence" value="ECO:0007669"/>
    <property type="project" value="UniProtKB-KW"/>
</dbReference>
<evidence type="ECO:0000313" key="2">
    <source>
        <dbReference type="EMBL" id="KJU83392.1"/>
    </source>
</evidence>
<dbReference type="SUPFAM" id="SSF81301">
    <property type="entry name" value="Nucleotidyltransferase"/>
    <property type="match status" value="1"/>
</dbReference>
<keyword evidence="2" id="KW-0436">Ligase</keyword>